<feature type="compositionally biased region" description="Basic and acidic residues" evidence="13">
    <location>
        <begin position="598"/>
        <end position="607"/>
    </location>
</feature>
<dbReference type="Gene3D" id="6.10.340.10">
    <property type="match status" value="1"/>
</dbReference>
<evidence type="ECO:0000313" key="17">
    <source>
        <dbReference type="EMBL" id="GFM36481.1"/>
    </source>
</evidence>
<evidence type="ECO:0000259" key="15">
    <source>
        <dbReference type="PROSITE" id="PS50109"/>
    </source>
</evidence>
<dbReference type="GO" id="GO:0000156">
    <property type="term" value="F:phosphorelay response regulator activity"/>
    <property type="evidence" value="ECO:0007669"/>
    <property type="project" value="TreeGrafter"/>
</dbReference>
<keyword evidence="4" id="KW-0597">Phosphoprotein</keyword>
<evidence type="ECO:0000256" key="13">
    <source>
        <dbReference type="SAM" id="MobiDB-lite"/>
    </source>
</evidence>
<dbReference type="AlphaFoldDB" id="A0A7J0BTI1"/>
<feature type="compositionally biased region" description="Polar residues" evidence="13">
    <location>
        <begin position="608"/>
        <end position="629"/>
    </location>
</feature>
<evidence type="ECO:0000256" key="5">
    <source>
        <dbReference type="ARBA" id="ARBA00022679"/>
    </source>
</evidence>
<dbReference type="InterPro" id="IPR000014">
    <property type="entry name" value="PAS"/>
</dbReference>
<evidence type="ECO:0000256" key="4">
    <source>
        <dbReference type="ARBA" id="ARBA00022553"/>
    </source>
</evidence>
<dbReference type="InterPro" id="IPR050351">
    <property type="entry name" value="BphY/WalK/GraS-like"/>
</dbReference>
<dbReference type="Pfam" id="PF00672">
    <property type="entry name" value="HAMP"/>
    <property type="match status" value="1"/>
</dbReference>
<dbReference type="RefSeq" id="WP_174409154.1">
    <property type="nucleotide sequence ID" value="NZ_BLVP01000006.1"/>
</dbReference>
<dbReference type="PANTHER" id="PTHR42878">
    <property type="entry name" value="TWO-COMPONENT HISTIDINE KINASE"/>
    <property type="match status" value="1"/>
</dbReference>
<dbReference type="CDD" id="cd06225">
    <property type="entry name" value="HAMP"/>
    <property type="match status" value="1"/>
</dbReference>
<sequence>MKNYSFRKRLFFGTLMLLMVALVPPFYFYDSTLREDIMLDAKDRAIKVLDTVDHVLREYGGDTDMAGTDARLTRLGESMGVRISYIADGVVLADSSVPFEEVPALESHGARPEVRKAMQGTTGVEVRYSTTVNKELIYAARPMRGVPGLPEGVLRIAVPVSIVKERLSRLESGMVWVLSLTVLASALIGFLSTRPLLRSIDALARTAQSIGQGHYSRRIREYPGKEFKPLADAINGMAHNIEQHLSMLVDQKGRLEAVFNGMNEGVMVLDCGGRIHSCNKALAAIFPGIENKVGITPIEATMKPELQKMVSHLLEHSDNDATMRTQMEFSGGRFFEVTLVPFTDPAGARRMVVVFYDISERERLEKVRRDFVANVSHELKTPLTSIKGFAETLIETPPGRPEQTAMFLKTILKNANHMTKMVNSLLVLARCQHKGEETDLAPVDAHELVRQSLRDVMHAANAKGITLANTLPEGDISVLGDRDGLMEVFRNLLDNAVKYSPKGTTVSVSMRPAQDRVAFCVRDEGPGIPEKAKDRIFERFYRIEQGGEPAAKDGSAGLGLAICRRIVKSHGGDIWVESPLDPTTGTGAAFFVTLQAVDKPDKSDKSGNDTVEQEANGNAGSDASTDPAA</sequence>
<evidence type="ECO:0000256" key="2">
    <source>
        <dbReference type="ARBA" id="ARBA00004141"/>
    </source>
</evidence>
<dbReference type="SMART" id="SM00388">
    <property type="entry name" value="HisKA"/>
    <property type="match status" value="1"/>
</dbReference>
<dbReference type="InterPro" id="IPR005467">
    <property type="entry name" value="His_kinase_dom"/>
</dbReference>
<keyword evidence="6 14" id="KW-0812">Transmembrane</keyword>
<dbReference type="SUPFAM" id="SSF55785">
    <property type="entry name" value="PYP-like sensor domain (PAS domain)"/>
    <property type="match status" value="1"/>
</dbReference>
<keyword evidence="11" id="KW-0902">Two-component regulatory system</keyword>
<protein>
    <recommendedName>
        <fullName evidence="3">histidine kinase</fullName>
        <ecNumber evidence="3">2.7.13.3</ecNumber>
    </recommendedName>
</protein>
<feature type="domain" description="HAMP" evidence="16">
    <location>
        <begin position="194"/>
        <end position="246"/>
    </location>
</feature>
<evidence type="ECO:0000313" key="18">
    <source>
        <dbReference type="Proteomes" id="UP000503820"/>
    </source>
</evidence>
<proteinExistence type="predicted"/>
<dbReference type="SMART" id="SM00387">
    <property type="entry name" value="HATPase_c"/>
    <property type="match status" value="1"/>
</dbReference>
<dbReference type="Pfam" id="PF13188">
    <property type="entry name" value="PAS_8"/>
    <property type="match status" value="1"/>
</dbReference>
<comment type="subcellular location">
    <subcellularLocation>
        <location evidence="2">Membrane</location>
        <topology evidence="2">Multi-pass membrane protein</topology>
    </subcellularLocation>
</comment>
<evidence type="ECO:0000256" key="8">
    <source>
        <dbReference type="ARBA" id="ARBA00022777"/>
    </source>
</evidence>
<dbReference type="Pfam" id="PF00512">
    <property type="entry name" value="HisKA"/>
    <property type="match status" value="1"/>
</dbReference>
<dbReference type="Proteomes" id="UP000503820">
    <property type="component" value="Unassembled WGS sequence"/>
</dbReference>
<reference evidence="17 18" key="1">
    <citation type="submission" date="2020-05" db="EMBL/GenBank/DDBJ databases">
        <title>Draft genome sequence of Desulfovibrio psychrotolerans JS1T.</title>
        <authorList>
            <person name="Ueno A."/>
            <person name="Tamazawa S."/>
            <person name="Tamamura S."/>
            <person name="Murakami T."/>
            <person name="Kiyama T."/>
            <person name="Inomata H."/>
            <person name="Amano Y."/>
            <person name="Miyakawa K."/>
            <person name="Tamaki H."/>
            <person name="Naganuma T."/>
            <person name="Kaneko K."/>
        </authorList>
    </citation>
    <scope>NUCLEOTIDE SEQUENCE [LARGE SCALE GENOMIC DNA]</scope>
    <source>
        <strain evidence="17 18">JS1</strain>
    </source>
</reference>
<dbReference type="EC" id="2.7.13.3" evidence="3"/>
<dbReference type="SMART" id="SM00304">
    <property type="entry name" value="HAMP"/>
    <property type="match status" value="1"/>
</dbReference>
<dbReference type="GO" id="GO:0000155">
    <property type="term" value="F:phosphorelay sensor kinase activity"/>
    <property type="evidence" value="ECO:0007669"/>
    <property type="project" value="InterPro"/>
</dbReference>
<evidence type="ECO:0000256" key="10">
    <source>
        <dbReference type="ARBA" id="ARBA00022989"/>
    </source>
</evidence>
<dbReference type="CDD" id="cd00082">
    <property type="entry name" value="HisKA"/>
    <property type="match status" value="1"/>
</dbReference>
<dbReference type="PROSITE" id="PS50885">
    <property type="entry name" value="HAMP"/>
    <property type="match status" value="1"/>
</dbReference>
<dbReference type="PROSITE" id="PS50109">
    <property type="entry name" value="HIS_KIN"/>
    <property type="match status" value="1"/>
</dbReference>
<evidence type="ECO:0000259" key="16">
    <source>
        <dbReference type="PROSITE" id="PS50885"/>
    </source>
</evidence>
<evidence type="ECO:0000256" key="7">
    <source>
        <dbReference type="ARBA" id="ARBA00022741"/>
    </source>
</evidence>
<keyword evidence="9" id="KW-0067">ATP-binding</keyword>
<keyword evidence="12 14" id="KW-0472">Membrane</keyword>
<evidence type="ECO:0000256" key="14">
    <source>
        <dbReference type="SAM" id="Phobius"/>
    </source>
</evidence>
<dbReference type="PRINTS" id="PR00344">
    <property type="entry name" value="BCTRLSENSOR"/>
</dbReference>
<dbReference type="FunFam" id="3.30.565.10:FF:000006">
    <property type="entry name" value="Sensor histidine kinase WalK"/>
    <property type="match status" value="1"/>
</dbReference>
<feature type="domain" description="Histidine kinase" evidence="15">
    <location>
        <begin position="374"/>
        <end position="598"/>
    </location>
</feature>
<dbReference type="SUPFAM" id="SSF47384">
    <property type="entry name" value="Homodimeric domain of signal transducing histidine kinase"/>
    <property type="match status" value="1"/>
</dbReference>
<dbReference type="PANTHER" id="PTHR42878:SF7">
    <property type="entry name" value="SENSOR HISTIDINE KINASE GLRK"/>
    <property type="match status" value="1"/>
</dbReference>
<dbReference type="SUPFAM" id="SSF158472">
    <property type="entry name" value="HAMP domain-like"/>
    <property type="match status" value="1"/>
</dbReference>
<evidence type="ECO:0000256" key="3">
    <source>
        <dbReference type="ARBA" id="ARBA00012438"/>
    </source>
</evidence>
<keyword evidence="8 17" id="KW-0418">Kinase</keyword>
<evidence type="ECO:0000256" key="9">
    <source>
        <dbReference type="ARBA" id="ARBA00022840"/>
    </source>
</evidence>
<dbReference type="GO" id="GO:0007234">
    <property type="term" value="P:osmosensory signaling via phosphorelay pathway"/>
    <property type="evidence" value="ECO:0007669"/>
    <property type="project" value="TreeGrafter"/>
</dbReference>
<dbReference type="Pfam" id="PF02518">
    <property type="entry name" value="HATPase_c"/>
    <property type="match status" value="1"/>
</dbReference>
<dbReference type="GO" id="GO:0030295">
    <property type="term" value="F:protein kinase activator activity"/>
    <property type="evidence" value="ECO:0007669"/>
    <property type="project" value="TreeGrafter"/>
</dbReference>
<dbReference type="GO" id="GO:0005524">
    <property type="term" value="F:ATP binding"/>
    <property type="evidence" value="ECO:0007669"/>
    <property type="project" value="UniProtKB-KW"/>
</dbReference>
<dbReference type="FunFam" id="1.10.287.130:FF:000001">
    <property type="entry name" value="Two-component sensor histidine kinase"/>
    <property type="match status" value="1"/>
</dbReference>
<evidence type="ECO:0000256" key="6">
    <source>
        <dbReference type="ARBA" id="ARBA00022692"/>
    </source>
</evidence>
<dbReference type="Gene3D" id="3.30.565.10">
    <property type="entry name" value="Histidine kinase-like ATPase, C-terminal domain"/>
    <property type="match status" value="1"/>
</dbReference>
<dbReference type="EMBL" id="BLVP01000006">
    <property type="protein sequence ID" value="GFM36481.1"/>
    <property type="molecule type" value="Genomic_DNA"/>
</dbReference>
<dbReference type="InterPro" id="IPR004358">
    <property type="entry name" value="Sig_transdc_His_kin-like_C"/>
</dbReference>
<comment type="caution">
    <text evidence="17">The sequence shown here is derived from an EMBL/GenBank/DDBJ whole genome shotgun (WGS) entry which is preliminary data.</text>
</comment>
<accession>A0A7J0BTI1</accession>
<dbReference type="GO" id="GO:0016020">
    <property type="term" value="C:membrane"/>
    <property type="evidence" value="ECO:0007669"/>
    <property type="project" value="UniProtKB-SubCell"/>
</dbReference>
<dbReference type="SUPFAM" id="SSF55874">
    <property type="entry name" value="ATPase domain of HSP90 chaperone/DNA topoisomerase II/histidine kinase"/>
    <property type="match status" value="1"/>
</dbReference>
<comment type="catalytic activity">
    <reaction evidence="1">
        <text>ATP + protein L-histidine = ADP + protein N-phospho-L-histidine.</text>
        <dbReference type="EC" id="2.7.13.3"/>
    </reaction>
</comment>
<feature type="region of interest" description="Disordered" evidence="13">
    <location>
        <begin position="598"/>
        <end position="629"/>
    </location>
</feature>
<keyword evidence="10 14" id="KW-1133">Transmembrane helix</keyword>
<keyword evidence="5" id="KW-0808">Transferase</keyword>
<keyword evidence="18" id="KW-1185">Reference proteome</keyword>
<gene>
    <name evidence="17" type="ORF">DSM19430T_11650</name>
</gene>
<feature type="transmembrane region" description="Helical" evidence="14">
    <location>
        <begin position="173"/>
        <end position="191"/>
    </location>
</feature>
<keyword evidence="7" id="KW-0547">Nucleotide-binding</keyword>
<dbReference type="Gene3D" id="1.10.287.130">
    <property type="match status" value="1"/>
</dbReference>
<dbReference type="InterPro" id="IPR003594">
    <property type="entry name" value="HATPase_dom"/>
</dbReference>
<dbReference type="InterPro" id="IPR036890">
    <property type="entry name" value="HATPase_C_sf"/>
</dbReference>
<name>A0A7J0BTI1_9BACT</name>
<dbReference type="InterPro" id="IPR003660">
    <property type="entry name" value="HAMP_dom"/>
</dbReference>
<organism evidence="17 18">
    <name type="scientific">Desulfovibrio psychrotolerans</name>
    <dbReference type="NCBI Taxonomy" id="415242"/>
    <lineage>
        <taxon>Bacteria</taxon>
        <taxon>Pseudomonadati</taxon>
        <taxon>Thermodesulfobacteriota</taxon>
        <taxon>Desulfovibrionia</taxon>
        <taxon>Desulfovibrionales</taxon>
        <taxon>Desulfovibrionaceae</taxon>
        <taxon>Desulfovibrio</taxon>
    </lineage>
</organism>
<evidence type="ECO:0000256" key="1">
    <source>
        <dbReference type="ARBA" id="ARBA00000085"/>
    </source>
</evidence>
<evidence type="ECO:0000256" key="11">
    <source>
        <dbReference type="ARBA" id="ARBA00023012"/>
    </source>
</evidence>
<dbReference type="CDD" id="cd00075">
    <property type="entry name" value="HATPase"/>
    <property type="match status" value="1"/>
</dbReference>
<dbReference type="InterPro" id="IPR003661">
    <property type="entry name" value="HisK_dim/P_dom"/>
</dbReference>
<dbReference type="Gene3D" id="3.30.450.20">
    <property type="entry name" value="PAS domain"/>
    <property type="match status" value="2"/>
</dbReference>
<evidence type="ECO:0000256" key="12">
    <source>
        <dbReference type="ARBA" id="ARBA00023136"/>
    </source>
</evidence>
<dbReference type="InterPro" id="IPR035965">
    <property type="entry name" value="PAS-like_dom_sf"/>
</dbReference>
<dbReference type="InterPro" id="IPR036097">
    <property type="entry name" value="HisK_dim/P_sf"/>
</dbReference>